<reference evidence="5 6" key="1">
    <citation type="journal article" date="2023" name="Hortic Res">
        <title>Pangenome of water caltrop reveals structural variations and asymmetric subgenome divergence after allopolyploidization.</title>
        <authorList>
            <person name="Zhang X."/>
            <person name="Chen Y."/>
            <person name="Wang L."/>
            <person name="Yuan Y."/>
            <person name="Fang M."/>
            <person name="Shi L."/>
            <person name="Lu R."/>
            <person name="Comes H.P."/>
            <person name="Ma Y."/>
            <person name="Chen Y."/>
            <person name="Huang G."/>
            <person name="Zhou Y."/>
            <person name="Zheng Z."/>
            <person name="Qiu Y."/>
        </authorList>
    </citation>
    <scope>NUCLEOTIDE SEQUENCE [LARGE SCALE GENOMIC DNA]</scope>
    <source>
        <strain evidence="5">F231</strain>
    </source>
</reference>
<dbReference type="Gene3D" id="4.10.1000.10">
    <property type="entry name" value="Zinc finger, CCCH-type"/>
    <property type="match status" value="1"/>
</dbReference>
<dbReference type="AlphaFoldDB" id="A0AAN7M6L6"/>
<keyword evidence="1" id="KW-0479">Metal-binding</keyword>
<evidence type="ECO:0000256" key="2">
    <source>
        <dbReference type="SAM" id="Coils"/>
    </source>
</evidence>
<dbReference type="PANTHER" id="PTHR38160:SF1">
    <property type="entry name" value="ZINC FINGER CCCH DOMAIN-CONTAINING PROTEIN 40"/>
    <property type="match status" value="1"/>
</dbReference>
<gene>
    <name evidence="5" type="ORF">SAY86_024412</name>
</gene>
<keyword evidence="6" id="KW-1185">Reference proteome</keyword>
<keyword evidence="1" id="KW-0863">Zinc-finger</keyword>
<proteinExistence type="predicted"/>
<evidence type="ECO:0000313" key="5">
    <source>
        <dbReference type="EMBL" id="KAK4799047.1"/>
    </source>
</evidence>
<feature type="region of interest" description="Disordered" evidence="3">
    <location>
        <begin position="375"/>
        <end position="409"/>
    </location>
</feature>
<dbReference type="EMBL" id="JAXQNO010000004">
    <property type="protein sequence ID" value="KAK4799047.1"/>
    <property type="molecule type" value="Genomic_DNA"/>
</dbReference>
<feature type="region of interest" description="Disordered" evidence="3">
    <location>
        <begin position="57"/>
        <end position="130"/>
    </location>
</feature>
<feature type="compositionally biased region" description="Basic and acidic residues" evidence="3">
    <location>
        <begin position="396"/>
        <end position="409"/>
    </location>
</feature>
<comment type="caution">
    <text evidence="5">The sequence shown here is derived from an EMBL/GenBank/DDBJ whole genome shotgun (WGS) entry which is preliminary data.</text>
</comment>
<accession>A0AAN7M6L6</accession>
<dbReference type="InterPro" id="IPR045868">
    <property type="entry name" value="Znf_C3H13/40"/>
</dbReference>
<evidence type="ECO:0000313" key="6">
    <source>
        <dbReference type="Proteomes" id="UP001346149"/>
    </source>
</evidence>
<keyword evidence="2" id="KW-0175">Coiled coil</keyword>
<protein>
    <recommendedName>
        <fullName evidence="4">C3H1-type domain-containing protein</fullName>
    </recommendedName>
</protein>
<evidence type="ECO:0000259" key="4">
    <source>
        <dbReference type="PROSITE" id="PS50103"/>
    </source>
</evidence>
<dbReference type="PROSITE" id="PS50103">
    <property type="entry name" value="ZF_C3H1"/>
    <property type="match status" value="1"/>
</dbReference>
<evidence type="ECO:0000256" key="1">
    <source>
        <dbReference type="PROSITE-ProRule" id="PRU00723"/>
    </source>
</evidence>
<dbReference type="Proteomes" id="UP001346149">
    <property type="component" value="Unassembled WGS sequence"/>
</dbReference>
<dbReference type="GO" id="GO:0008270">
    <property type="term" value="F:zinc ion binding"/>
    <property type="evidence" value="ECO:0007669"/>
    <property type="project" value="UniProtKB-KW"/>
</dbReference>
<evidence type="ECO:0000256" key="3">
    <source>
        <dbReference type="SAM" id="MobiDB-lite"/>
    </source>
</evidence>
<feature type="coiled-coil region" evidence="2">
    <location>
        <begin position="155"/>
        <end position="220"/>
    </location>
</feature>
<sequence>MERRAFKTKLCVLYERGHCNRQSCSFAHGEAELRRFGGFNSGRRDYRDVDLRNRLGRRYSPRGRYPPIKNARSRHMLREYSPSRSLEESSDREHRRKRRLNSQSDVSGKLSGGSDYAREKPISSDSKHTLQMQLRDVHSDVRMLERHKTQLDAYLEESVQEVDSLTSKIEELEGQLYKEKKECRRINSRIKKFIKAHDRYSRLQDELKRSQTQLQKLGNQLGLEAVEGGNREEDSSINVISDGENINYTASPWDELQTHDPPSMRVPDLNQASHEELHPHGGRLKLSRWTYSHGKHDQDFYTGNGKNNGPSAGEPINKRDIHISSAVSMGDKVLRTANAPADITDEVKDAELTSAGNDEAAAFQNKRWSFAIPTMSPIHKKSYRQGDDANLDTTGDLEHAEKVDVASTS</sequence>
<dbReference type="SMART" id="SM00356">
    <property type="entry name" value="ZnF_C3H1"/>
    <property type="match status" value="1"/>
</dbReference>
<dbReference type="PANTHER" id="PTHR38160">
    <property type="entry name" value="ZINC FINGER CCCH DOMAIN-CONTAINING PROTEIN 40"/>
    <property type="match status" value="1"/>
</dbReference>
<organism evidence="5 6">
    <name type="scientific">Trapa natans</name>
    <name type="common">Water chestnut</name>
    <dbReference type="NCBI Taxonomy" id="22666"/>
    <lineage>
        <taxon>Eukaryota</taxon>
        <taxon>Viridiplantae</taxon>
        <taxon>Streptophyta</taxon>
        <taxon>Embryophyta</taxon>
        <taxon>Tracheophyta</taxon>
        <taxon>Spermatophyta</taxon>
        <taxon>Magnoliopsida</taxon>
        <taxon>eudicotyledons</taxon>
        <taxon>Gunneridae</taxon>
        <taxon>Pentapetalae</taxon>
        <taxon>rosids</taxon>
        <taxon>malvids</taxon>
        <taxon>Myrtales</taxon>
        <taxon>Lythraceae</taxon>
        <taxon>Trapa</taxon>
    </lineage>
</organism>
<feature type="compositionally biased region" description="Basic and acidic residues" evidence="3">
    <location>
        <begin position="116"/>
        <end position="128"/>
    </location>
</feature>
<feature type="zinc finger region" description="C3H1-type" evidence="1">
    <location>
        <begin position="5"/>
        <end position="31"/>
    </location>
</feature>
<feature type="domain" description="C3H1-type" evidence="4">
    <location>
        <begin position="5"/>
        <end position="31"/>
    </location>
</feature>
<dbReference type="InterPro" id="IPR000571">
    <property type="entry name" value="Znf_CCCH"/>
</dbReference>
<name>A0AAN7M6L6_TRANT</name>
<keyword evidence="1" id="KW-0862">Zinc</keyword>